<dbReference type="RefSeq" id="WP_058888469.1">
    <property type="nucleotide sequence ID" value="NZ_LQBM01000003.1"/>
</dbReference>
<evidence type="ECO:0000313" key="6">
    <source>
        <dbReference type="Proteomes" id="UP000054023"/>
    </source>
</evidence>
<feature type="compositionally biased region" description="Low complexity" evidence="3">
    <location>
        <begin position="195"/>
        <end position="221"/>
    </location>
</feature>
<accession>A0A0W8IFQ6</accession>
<dbReference type="Pfam" id="PF00326">
    <property type="entry name" value="Peptidase_S9"/>
    <property type="match status" value="1"/>
</dbReference>
<dbReference type="Gene3D" id="3.40.50.1820">
    <property type="entry name" value="alpha/beta hydrolase"/>
    <property type="match status" value="1"/>
</dbReference>
<dbReference type="InterPro" id="IPR029058">
    <property type="entry name" value="AB_hydrolase_fold"/>
</dbReference>
<dbReference type="OrthoDB" id="262125at2"/>
<reference evidence="6" key="1">
    <citation type="submission" date="2015-12" db="EMBL/GenBank/DDBJ databases">
        <authorList>
            <person name="Nair G.R."/>
            <person name="Kaur G."/>
            <person name="Mayilraj S."/>
        </authorList>
    </citation>
    <scope>NUCLEOTIDE SEQUENCE [LARGE SCALE GENOMIC DNA]</scope>
    <source>
        <strain evidence="6">CD08_7</strain>
    </source>
</reference>
<dbReference type="PANTHER" id="PTHR42776:SF13">
    <property type="entry name" value="DIPEPTIDYL-PEPTIDASE 5"/>
    <property type="match status" value="1"/>
</dbReference>
<keyword evidence="1" id="KW-0732">Signal</keyword>
<keyword evidence="6" id="KW-1185">Reference proteome</keyword>
<sequence length="722" mass="76842">MTQHSSRIFSDLDHYVAHPRLSGLTLSPDGSRLVTSVSTVNTAGDGYSAALWEIDPAGEHPARRLTRSAKGESAPAFSVSGDLYFTSSRPGEKPEQKGAALYRLPAAGGEAELVTRRAGGVSQPHCAQQAPVTLLSAPLLPGASSEQEQEQLHSRREDASVKAILHTGYPVRFWDHDLGPARPSLFALEPAATRGSEPAAASSPDSAASSDSATLSGSATSPVSDDDAAAGTADSEAVNLRHLTEGLGSRFGGEVQLSPDGSFVLISVIVPEARAGQRTALAVVDVASGERRMIADEPGYIFSAGVISPDGRTAAVVRSAQPTPERAPQPQLHLLDLQTGALTRLAAEADLWLSPAAWLPDGSGLLALADQGGRGPVFRVDAASGAVHQVTSEDATYSAVLVHPAGHTAYGVRSSYAHPEEVVSIDLATGEATRLPNPHERPELPGTLSEVTAVGDDGAPVRAWLALPAEASAKDPAPLLLWIHGGPLNSWNAWTWRWNPWLMVAQGYAVLLPDPALSTGYGQEFVQRGWNSWGGHPFTDLMSITDATEAREDIDHTRTAAMGGSFGGYMANWIAGQTDRFSAIVTHASLWALDQFGPTTDMASYWRNELDEYMAAEHSPHLHVEKIVTPMLVIHGDKDYRVPIGEGLRLWYELLAKSGLPADEDGQTAHRFLYFPDENHWVLSPSHAKIWYQVVSGFLAEHLLGTASELPAELGLTAPAAD</sequence>
<dbReference type="Gene3D" id="2.120.10.30">
    <property type="entry name" value="TolB, C-terminal domain"/>
    <property type="match status" value="2"/>
</dbReference>
<dbReference type="PANTHER" id="PTHR42776">
    <property type="entry name" value="SERINE PEPTIDASE S9 FAMILY MEMBER"/>
    <property type="match status" value="1"/>
</dbReference>
<dbReference type="AlphaFoldDB" id="A0A0W8IFQ6"/>
<gene>
    <name evidence="5" type="ORF">AVL63_01700</name>
</gene>
<dbReference type="GO" id="GO:0004252">
    <property type="term" value="F:serine-type endopeptidase activity"/>
    <property type="evidence" value="ECO:0007669"/>
    <property type="project" value="TreeGrafter"/>
</dbReference>
<dbReference type="Proteomes" id="UP000054023">
    <property type="component" value="Unassembled WGS sequence"/>
</dbReference>
<dbReference type="InterPro" id="IPR001375">
    <property type="entry name" value="Peptidase_S9_cat"/>
</dbReference>
<protein>
    <submittedName>
        <fullName evidence="5">Peptidase S9</fullName>
    </submittedName>
</protein>
<organism evidence="5 6">
    <name type="scientific">Nesterenkonia jeotgali</name>
    <dbReference type="NCBI Taxonomy" id="317018"/>
    <lineage>
        <taxon>Bacteria</taxon>
        <taxon>Bacillati</taxon>
        <taxon>Actinomycetota</taxon>
        <taxon>Actinomycetes</taxon>
        <taxon>Micrococcales</taxon>
        <taxon>Micrococcaceae</taxon>
        <taxon>Nesterenkonia</taxon>
    </lineage>
</organism>
<dbReference type="InterPro" id="IPR011042">
    <property type="entry name" value="6-blade_b-propeller_TolB-like"/>
</dbReference>
<evidence type="ECO:0000256" key="3">
    <source>
        <dbReference type="SAM" id="MobiDB-lite"/>
    </source>
</evidence>
<feature type="region of interest" description="Disordered" evidence="3">
    <location>
        <begin position="192"/>
        <end position="233"/>
    </location>
</feature>
<feature type="domain" description="Peptidase S9 prolyl oligopeptidase catalytic" evidence="4">
    <location>
        <begin position="494"/>
        <end position="703"/>
    </location>
</feature>
<dbReference type="GO" id="GO:0006508">
    <property type="term" value="P:proteolysis"/>
    <property type="evidence" value="ECO:0007669"/>
    <property type="project" value="InterPro"/>
</dbReference>
<evidence type="ECO:0000313" key="5">
    <source>
        <dbReference type="EMBL" id="KUG58788.1"/>
    </source>
</evidence>
<evidence type="ECO:0000256" key="1">
    <source>
        <dbReference type="ARBA" id="ARBA00022729"/>
    </source>
</evidence>
<dbReference type="SUPFAM" id="SSF53474">
    <property type="entry name" value="alpha/beta-Hydrolases"/>
    <property type="match status" value="1"/>
</dbReference>
<proteinExistence type="predicted"/>
<comment type="caution">
    <text evidence="5">The sequence shown here is derived from an EMBL/GenBank/DDBJ whole genome shotgun (WGS) entry which is preliminary data.</text>
</comment>
<dbReference type="SUPFAM" id="SSF82171">
    <property type="entry name" value="DPP6 N-terminal domain-like"/>
    <property type="match status" value="1"/>
</dbReference>
<evidence type="ECO:0000259" key="4">
    <source>
        <dbReference type="Pfam" id="PF00326"/>
    </source>
</evidence>
<dbReference type="EMBL" id="LQBM01000003">
    <property type="protein sequence ID" value="KUG58788.1"/>
    <property type="molecule type" value="Genomic_DNA"/>
</dbReference>
<keyword evidence="2" id="KW-0378">Hydrolase</keyword>
<name>A0A0W8IFQ6_9MICC</name>
<evidence type="ECO:0000256" key="2">
    <source>
        <dbReference type="ARBA" id="ARBA00022801"/>
    </source>
</evidence>
<dbReference type="STRING" id="317018.AVL63_01700"/>